<evidence type="ECO:0000259" key="3">
    <source>
        <dbReference type="Pfam" id="PF13828"/>
    </source>
</evidence>
<dbReference type="EMBL" id="JBHMFI010000012">
    <property type="protein sequence ID" value="MFB9075099.1"/>
    <property type="molecule type" value="Genomic_DNA"/>
</dbReference>
<name>A0ABV5G1T2_9MICC</name>
<sequence length="252" mass="25867">MSDPFRRLGLIIPPAGGWLVQFPVRPAAAEESRGAMSDRDPRQHGGQSSESSGGDRPFNDPHHPSWYSDPSAPATPAAPQQSPGQQAAARNPYADQPLAGPYGNGQGQYPIQGEYPVIANPSGQGTPSGQNGPSGQSGPYGQGGAGNPYGPRPGHTGPWDASGRQAGSPFPVAGHSAQPTGLAVASMVLGIVGVVTGGFLFVPQILAVILGHISLNRDRQSRGFAIAGLVMGYLMTGLTLLGVLGFMALLFV</sequence>
<dbReference type="InterPro" id="IPR025241">
    <property type="entry name" value="DUF4190"/>
</dbReference>
<evidence type="ECO:0000313" key="4">
    <source>
        <dbReference type="EMBL" id="MFB9072896.1"/>
    </source>
</evidence>
<organism evidence="4 6">
    <name type="scientific">Citricoccus parietis</name>
    <dbReference type="NCBI Taxonomy" id="592307"/>
    <lineage>
        <taxon>Bacteria</taxon>
        <taxon>Bacillati</taxon>
        <taxon>Actinomycetota</taxon>
        <taxon>Actinomycetes</taxon>
        <taxon>Micrococcales</taxon>
        <taxon>Micrococcaceae</taxon>
        <taxon>Citricoccus</taxon>
    </lineage>
</organism>
<feature type="compositionally biased region" description="Low complexity" evidence="1">
    <location>
        <begin position="121"/>
        <end position="137"/>
    </location>
</feature>
<proteinExistence type="predicted"/>
<feature type="transmembrane region" description="Helical" evidence="2">
    <location>
        <begin position="223"/>
        <end position="251"/>
    </location>
</feature>
<feature type="compositionally biased region" description="Low complexity" evidence="1">
    <location>
        <begin position="45"/>
        <end position="54"/>
    </location>
</feature>
<keyword evidence="2" id="KW-0812">Transmembrane</keyword>
<dbReference type="EMBL" id="JBHMFI010000001">
    <property type="protein sequence ID" value="MFB9072896.1"/>
    <property type="molecule type" value="Genomic_DNA"/>
</dbReference>
<feature type="compositionally biased region" description="Low complexity" evidence="1">
    <location>
        <begin position="70"/>
        <end position="89"/>
    </location>
</feature>
<dbReference type="Pfam" id="PF13828">
    <property type="entry name" value="DUF4190"/>
    <property type="match status" value="1"/>
</dbReference>
<evidence type="ECO:0000313" key="5">
    <source>
        <dbReference type="EMBL" id="MFB9075099.1"/>
    </source>
</evidence>
<keyword evidence="6" id="KW-1185">Reference proteome</keyword>
<evidence type="ECO:0000256" key="2">
    <source>
        <dbReference type="SAM" id="Phobius"/>
    </source>
</evidence>
<comment type="caution">
    <text evidence="4">The sequence shown here is derived from an EMBL/GenBank/DDBJ whole genome shotgun (WGS) entry which is preliminary data.</text>
</comment>
<dbReference type="Proteomes" id="UP001589575">
    <property type="component" value="Unassembled WGS sequence"/>
</dbReference>
<feature type="domain" description="DUF4190" evidence="3">
    <location>
        <begin position="182"/>
        <end position="241"/>
    </location>
</feature>
<reference evidence="4 6" key="1">
    <citation type="submission" date="2024-09" db="EMBL/GenBank/DDBJ databases">
        <authorList>
            <person name="Sun Q."/>
            <person name="Mori K."/>
        </authorList>
    </citation>
    <scope>NUCLEOTIDE SEQUENCE [LARGE SCALE GENOMIC DNA]</scope>
    <source>
        <strain evidence="4 6">CCM 7609</strain>
    </source>
</reference>
<feature type="compositionally biased region" description="Gly residues" evidence="1">
    <location>
        <begin position="138"/>
        <end position="147"/>
    </location>
</feature>
<keyword evidence="2" id="KW-1133">Transmembrane helix</keyword>
<accession>A0ABV5G1T2</accession>
<feature type="compositionally biased region" description="Basic and acidic residues" evidence="1">
    <location>
        <begin position="28"/>
        <end position="43"/>
    </location>
</feature>
<evidence type="ECO:0000256" key="1">
    <source>
        <dbReference type="SAM" id="MobiDB-lite"/>
    </source>
</evidence>
<feature type="transmembrane region" description="Helical" evidence="2">
    <location>
        <begin position="187"/>
        <end position="211"/>
    </location>
</feature>
<keyword evidence="2" id="KW-0472">Membrane</keyword>
<gene>
    <name evidence="4" type="ORF">ACFFX0_17490</name>
    <name evidence="5" type="ORF">ACFFX0_29540</name>
</gene>
<protein>
    <submittedName>
        <fullName evidence="4">DUF4190 domain-containing protein</fullName>
    </submittedName>
</protein>
<evidence type="ECO:0000313" key="6">
    <source>
        <dbReference type="Proteomes" id="UP001589575"/>
    </source>
</evidence>
<feature type="region of interest" description="Disordered" evidence="1">
    <location>
        <begin position="27"/>
        <end position="173"/>
    </location>
</feature>